<keyword evidence="3" id="KW-1185">Reference proteome</keyword>
<protein>
    <submittedName>
        <fullName evidence="2">Uncharacterized protein</fullName>
    </submittedName>
</protein>
<sequence>MAKKTTESKEAAAERRQRELAALTSGVAAFSLMGDAPRPAAPAPAPAEASAPAVAETPAAPSTPPAAEVAPPAAAKEPAGKKATPAPEVAAVPVAPVQAVEPAAAASAPVGGEPRAAAPTPLPSPAPASAPEEEDGEEAEEEFPVAPPVAASGELDLAQLFVPSAEKKTTTLRITADHQQYFTQLGFILGGGASAPDIIHNILNRFRQEHEAQLQKAMKKQIRQMMAPKK</sequence>
<evidence type="ECO:0000313" key="2">
    <source>
        <dbReference type="EMBL" id="SHL35021.1"/>
    </source>
</evidence>
<gene>
    <name evidence="2" type="ORF">SAMN02746009_02598</name>
</gene>
<proteinExistence type="predicted"/>
<feature type="compositionally biased region" description="Low complexity" evidence="1">
    <location>
        <begin position="46"/>
        <end position="87"/>
    </location>
</feature>
<evidence type="ECO:0000313" key="3">
    <source>
        <dbReference type="Proteomes" id="UP000183947"/>
    </source>
</evidence>
<feature type="compositionally biased region" description="Acidic residues" evidence="1">
    <location>
        <begin position="131"/>
        <end position="143"/>
    </location>
</feature>
<accession>A0A1M6ZX10</accession>
<feature type="region of interest" description="Disordered" evidence="1">
    <location>
        <begin position="105"/>
        <end position="144"/>
    </location>
</feature>
<name>A0A1M6ZX10_9BACT</name>
<evidence type="ECO:0000256" key="1">
    <source>
        <dbReference type="SAM" id="MobiDB-lite"/>
    </source>
</evidence>
<dbReference type="RefSeq" id="WP_073285629.1">
    <property type="nucleotide sequence ID" value="NZ_FRAS01000013.1"/>
</dbReference>
<dbReference type="EMBL" id="FRAS01000013">
    <property type="protein sequence ID" value="SHL35021.1"/>
    <property type="molecule type" value="Genomic_DNA"/>
</dbReference>
<dbReference type="Proteomes" id="UP000183947">
    <property type="component" value="Unassembled WGS sequence"/>
</dbReference>
<dbReference type="STRING" id="1121959.SAMN02746009_02598"/>
<reference evidence="3" key="1">
    <citation type="submission" date="2016-11" db="EMBL/GenBank/DDBJ databases">
        <authorList>
            <person name="Varghese N."/>
            <person name="Submissions S."/>
        </authorList>
    </citation>
    <scope>NUCLEOTIDE SEQUENCE [LARGE SCALE GENOMIC DNA]</scope>
    <source>
        <strain evidence="3">DSM 18569</strain>
    </source>
</reference>
<feature type="region of interest" description="Disordered" evidence="1">
    <location>
        <begin position="33"/>
        <end position="87"/>
    </location>
</feature>
<feature type="compositionally biased region" description="Low complexity" evidence="1">
    <location>
        <begin position="105"/>
        <end position="119"/>
    </location>
</feature>
<dbReference type="AlphaFoldDB" id="A0A1M6ZX10"/>
<organism evidence="2 3">
    <name type="scientific">Hymenobacter psychrotolerans DSM 18569</name>
    <dbReference type="NCBI Taxonomy" id="1121959"/>
    <lineage>
        <taxon>Bacteria</taxon>
        <taxon>Pseudomonadati</taxon>
        <taxon>Bacteroidota</taxon>
        <taxon>Cytophagia</taxon>
        <taxon>Cytophagales</taxon>
        <taxon>Hymenobacteraceae</taxon>
        <taxon>Hymenobacter</taxon>
    </lineage>
</organism>